<dbReference type="InterPro" id="IPR000859">
    <property type="entry name" value="CUB_dom"/>
</dbReference>
<dbReference type="PRINTS" id="PR00722">
    <property type="entry name" value="CHYMOTRYPSIN"/>
</dbReference>
<dbReference type="FunFam" id="2.40.10.10:FF:000166">
    <property type="entry name" value="Trypsin"/>
    <property type="match status" value="1"/>
</dbReference>
<feature type="domain" description="CUB" evidence="6">
    <location>
        <begin position="46"/>
        <end position="177"/>
    </location>
</feature>
<keyword evidence="4" id="KW-0645">Protease</keyword>
<dbReference type="PROSITE" id="PS00135">
    <property type="entry name" value="TRYPSIN_SER"/>
    <property type="match status" value="1"/>
</dbReference>
<name>A0A9X6NC15_HYPEX</name>
<gene>
    <name evidence="8" type="ORF">BV898_15135</name>
</gene>
<dbReference type="Gene3D" id="2.60.120.290">
    <property type="entry name" value="Spermadhesin, CUB domain"/>
    <property type="match status" value="2"/>
</dbReference>
<evidence type="ECO:0000256" key="1">
    <source>
        <dbReference type="ARBA" id="ARBA00023157"/>
    </source>
</evidence>
<evidence type="ECO:0000259" key="7">
    <source>
        <dbReference type="PROSITE" id="PS50240"/>
    </source>
</evidence>
<feature type="domain" description="Peptidase S1" evidence="7">
    <location>
        <begin position="345"/>
        <end position="621"/>
    </location>
</feature>
<dbReference type="CDD" id="cd00041">
    <property type="entry name" value="CUB"/>
    <property type="match status" value="1"/>
</dbReference>
<dbReference type="GO" id="GO:0004252">
    <property type="term" value="F:serine-type endopeptidase activity"/>
    <property type="evidence" value="ECO:0007669"/>
    <property type="project" value="InterPro"/>
</dbReference>
<dbReference type="InterPro" id="IPR001254">
    <property type="entry name" value="Trypsin_dom"/>
</dbReference>
<accession>A0A9X6NC15</accession>
<evidence type="ECO:0000259" key="6">
    <source>
        <dbReference type="PROSITE" id="PS01180"/>
    </source>
</evidence>
<evidence type="ECO:0000256" key="5">
    <source>
        <dbReference type="SAM" id="SignalP"/>
    </source>
</evidence>
<dbReference type="OrthoDB" id="10004439at2759"/>
<dbReference type="InterPro" id="IPR043504">
    <property type="entry name" value="Peptidase_S1_PA_chymotrypsin"/>
</dbReference>
<dbReference type="InterPro" id="IPR009003">
    <property type="entry name" value="Peptidase_S1_PA"/>
</dbReference>
<evidence type="ECO:0000313" key="9">
    <source>
        <dbReference type="Proteomes" id="UP000192578"/>
    </source>
</evidence>
<dbReference type="InterPro" id="IPR033116">
    <property type="entry name" value="TRYPSIN_SER"/>
</dbReference>
<dbReference type="PANTHER" id="PTHR24252">
    <property type="entry name" value="ACROSIN-RELATED"/>
    <property type="match status" value="1"/>
</dbReference>
<dbReference type="InterPro" id="IPR001314">
    <property type="entry name" value="Peptidase_S1A"/>
</dbReference>
<dbReference type="PROSITE" id="PS50240">
    <property type="entry name" value="TRYPSIN_DOM"/>
    <property type="match status" value="1"/>
</dbReference>
<proteinExistence type="inferred from homology"/>
<feature type="chain" id="PRO_5040823696" evidence="5">
    <location>
        <begin position="18"/>
        <end position="624"/>
    </location>
</feature>
<dbReference type="EMBL" id="MTYJ01000198">
    <property type="protein sequence ID" value="OWA50624.1"/>
    <property type="molecule type" value="Genomic_DNA"/>
</dbReference>
<dbReference type="InterPro" id="IPR035914">
    <property type="entry name" value="Sperma_CUB_dom_sf"/>
</dbReference>
<dbReference type="PROSITE" id="PS00134">
    <property type="entry name" value="TRYPSIN_HIS"/>
    <property type="match status" value="1"/>
</dbReference>
<dbReference type="SMART" id="SM00020">
    <property type="entry name" value="Tryp_SPc"/>
    <property type="match status" value="1"/>
</dbReference>
<sequence>MAGLWLGILVASTLLTGRITMSVFDDQVRVFFLQHMAPIESIDNQCGGPETQNGIRGTVSATRNRGKSIRCRWNVGVKNGNNIEFRFDPTSVLGSATQIGSDCTREWIAIYDGSKADQRIVKKGVCQKDLVEPVAKFCQGSVPSIFLFEGHHAIVEVCSFRRNAVATTGLSQLFAKITWLVSETLFLSRTCGQEFGGVGNGPAAAMTAGAVTSPGFGERNYPDNVLDCDFTFNAPAGLVVRFHTDSFTLEAGDRNGRCAFDALTLLERVSTGDYREVAWFCGKNGPQHLTTTKGTVKLRFKSDPTYNDKGFNITWQFTPPAPNTLKCGRPPIAPLLSTNGQMSSIVGGSEARPFSWPWQVAILTRGSDRVFCGGTLIAPNWVLSAAHCYYPVLSTSHQQYEVRLGEHDLSVKEGPELITGMLKIIVHERFSPDTVDSDLALIKLDQTVSNLNNDDTKRFACIPHDNGFVHPGTICYITGWGETLPTEGFSGLKFAFLNQTTFSATLTTMVDLEEPHRERSFHPANPRDRLRQAAVPIIDDAMCRNLFPGAITDNMFCAGYREGGIDACQGDSGGPLVCTKPDGSFDLMGVTSWGFGCAQPKLPGVYVRVAKYRKWIEETIAANP</sequence>
<reference evidence="9" key="1">
    <citation type="submission" date="2017-01" db="EMBL/GenBank/DDBJ databases">
        <title>Comparative genomics of anhydrobiosis in the tardigrade Hypsibius dujardini.</title>
        <authorList>
            <person name="Yoshida Y."/>
            <person name="Koutsovoulos G."/>
            <person name="Laetsch D."/>
            <person name="Stevens L."/>
            <person name="Kumar S."/>
            <person name="Horikawa D."/>
            <person name="Ishino K."/>
            <person name="Komine S."/>
            <person name="Tomita M."/>
            <person name="Blaxter M."/>
            <person name="Arakawa K."/>
        </authorList>
    </citation>
    <scope>NUCLEOTIDE SEQUENCE [LARGE SCALE GENOMIC DNA]</scope>
    <source>
        <strain evidence="9">Z151</strain>
    </source>
</reference>
<dbReference type="FunFam" id="2.40.10.10:FF:000002">
    <property type="entry name" value="Transmembrane protease serine"/>
    <property type="match status" value="1"/>
</dbReference>
<dbReference type="GO" id="GO:0006508">
    <property type="term" value="P:proteolysis"/>
    <property type="evidence" value="ECO:0007669"/>
    <property type="project" value="UniProtKB-KW"/>
</dbReference>
<keyword evidence="9" id="KW-1185">Reference proteome</keyword>
<dbReference type="Pfam" id="PF00089">
    <property type="entry name" value="Trypsin"/>
    <property type="match status" value="2"/>
</dbReference>
<keyword evidence="5" id="KW-0732">Signal</keyword>
<dbReference type="SUPFAM" id="SSF50494">
    <property type="entry name" value="Trypsin-like serine proteases"/>
    <property type="match status" value="1"/>
</dbReference>
<dbReference type="CDD" id="cd00190">
    <property type="entry name" value="Tryp_SPc"/>
    <property type="match status" value="1"/>
</dbReference>
<dbReference type="Gene3D" id="2.40.10.10">
    <property type="entry name" value="Trypsin-like serine proteases"/>
    <property type="match status" value="3"/>
</dbReference>
<comment type="similarity">
    <text evidence="2">Belongs to the peptidase S1 family. CLIP subfamily.</text>
</comment>
<dbReference type="InterPro" id="IPR018114">
    <property type="entry name" value="TRYPSIN_HIS"/>
</dbReference>
<keyword evidence="4" id="KW-0378">Hydrolase</keyword>
<keyword evidence="4" id="KW-0720">Serine protease</keyword>
<dbReference type="Pfam" id="PF00431">
    <property type="entry name" value="CUB"/>
    <property type="match status" value="1"/>
</dbReference>
<comment type="caution">
    <text evidence="3">Lacks conserved residue(s) required for the propagation of feature annotation.</text>
</comment>
<evidence type="ECO:0000256" key="2">
    <source>
        <dbReference type="ARBA" id="ARBA00024195"/>
    </source>
</evidence>
<keyword evidence="1" id="KW-1015">Disulfide bond</keyword>
<dbReference type="Proteomes" id="UP000192578">
    <property type="component" value="Unassembled WGS sequence"/>
</dbReference>
<evidence type="ECO:0000313" key="8">
    <source>
        <dbReference type="EMBL" id="OWA50624.1"/>
    </source>
</evidence>
<dbReference type="PANTHER" id="PTHR24252:SF7">
    <property type="entry name" value="HYALIN"/>
    <property type="match status" value="1"/>
</dbReference>
<evidence type="ECO:0000256" key="3">
    <source>
        <dbReference type="PROSITE-ProRule" id="PRU00059"/>
    </source>
</evidence>
<dbReference type="PROSITE" id="PS01180">
    <property type="entry name" value="CUB"/>
    <property type="match status" value="2"/>
</dbReference>
<feature type="signal peptide" evidence="5">
    <location>
        <begin position="1"/>
        <end position="17"/>
    </location>
</feature>
<evidence type="ECO:0000256" key="4">
    <source>
        <dbReference type="RuleBase" id="RU363034"/>
    </source>
</evidence>
<comment type="caution">
    <text evidence="8">The sequence shown here is derived from an EMBL/GenBank/DDBJ whole genome shotgun (WGS) entry which is preliminary data.</text>
</comment>
<dbReference type="AlphaFoldDB" id="A0A9X6NC15"/>
<protein>
    <submittedName>
        <fullName evidence="8">Ovochymase-1</fullName>
    </submittedName>
</protein>
<dbReference type="SUPFAM" id="SSF49854">
    <property type="entry name" value="Spermadhesin, CUB domain"/>
    <property type="match status" value="2"/>
</dbReference>
<organism evidence="8 9">
    <name type="scientific">Hypsibius exemplaris</name>
    <name type="common">Freshwater tardigrade</name>
    <dbReference type="NCBI Taxonomy" id="2072580"/>
    <lineage>
        <taxon>Eukaryota</taxon>
        <taxon>Metazoa</taxon>
        <taxon>Ecdysozoa</taxon>
        <taxon>Tardigrada</taxon>
        <taxon>Eutardigrada</taxon>
        <taxon>Parachela</taxon>
        <taxon>Hypsibioidea</taxon>
        <taxon>Hypsibiidae</taxon>
        <taxon>Hypsibius</taxon>
    </lineage>
</organism>
<dbReference type="SMART" id="SM00042">
    <property type="entry name" value="CUB"/>
    <property type="match status" value="2"/>
</dbReference>
<feature type="domain" description="CUB" evidence="6">
    <location>
        <begin position="191"/>
        <end position="318"/>
    </location>
</feature>